<keyword evidence="3" id="KW-0378">Hydrolase</keyword>
<dbReference type="InterPro" id="IPR050452">
    <property type="entry name" value="Metacaspase"/>
</dbReference>
<evidence type="ECO:0000256" key="3">
    <source>
        <dbReference type="ARBA" id="ARBA00022807"/>
    </source>
</evidence>
<gene>
    <name evidence="5" type="ORF">EDD18DRAFT_1194421</name>
</gene>
<dbReference type="Gene3D" id="3.40.50.1460">
    <property type="match status" value="1"/>
</dbReference>
<evidence type="ECO:0000256" key="1">
    <source>
        <dbReference type="ARBA" id="ARBA00009005"/>
    </source>
</evidence>
<dbReference type="PANTHER" id="PTHR48104:SF30">
    <property type="entry name" value="METACASPASE-1"/>
    <property type="match status" value="1"/>
</dbReference>
<dbReference type="GO" id="GO:0006915">
    <property type="term" value="P:apoptotic process"/>
    <property type="evidence" value="ECO:0007669"/>
    <property type="project" value="UniProtKB-KW"/>
</dbReference>
<keyword evidence="3" id="KW-0645">Protease</keyword>
<evidence type="ECO:0000313" key="5">
    <source>
        <dbReference type="EMBL" id="KAK0486719.1"/>
    </source>
</evidence>
<name>A0AA39UKJ9_9AGAR</name>
<organism evidence="5 6">
    <name type="scientific">Armillaria luteobubalina</name>
    <dbReference type="NCBI Taxonomy" id="153913"/>
    <lineage>
        <taxon>Eukaryota</taxon>
        <taxon>Fungi</taxon>
        <taxon>Dikarya</taxon>
        <taxon>Basidiomycota</taxon>
        <taxon>Agaricomycotina</taxon>
        <taxon>Agaricomycetes</taxon>
        <taxon>Agaricomycetidae</taxon>
        <taxon>Agaricales</taxon>
        <taxon>Marasmiineae</taxon>
        <taxon>Physalacriaceae</taxon>
        <taxon>Armillaria</taxon>
    </lineage>
</organism>
<dbReference type="GO" id="GO:0004197">
    <property type="term" value="F:cysteine-type endopeptidase activity"/>
    <property type="evidence" value="ECO:0007669"/>
    <property type="project" value="InterPro"/>
</dbReference>
<proteinExistence type="inferred from homology"/>
<dbReference type="InterPro" id="IPR011600">
    <property type="entry name" value="Pept_C14_caspase"/>
</dbReference>
<comment type="similarity">
    <text evidence="1">Belongs to the peptidase C14B family.</text>
</comment>
<dbReference type="PANTHER" id="PTHR48104">
    <property type="entry name" value="METACASPASE-4"/>
    <property type="match status" value="1"/>
</dbReference>
<protein>
    <submittedName>
        <fullName evidence="5">Caspase domain-containing protein</fullName>
    </submittedName>
</protein>
<reference evidence="5" key="1">
    <citation type="submission" date="2023-06" db="EMBL/GenBank/DDBJ databases">
        <authorList>
            <consortium name="Lawrence Berkeley National Laboratory"/>
            <person name="Ahrendt S."/>
            <person name="Sahu N."/>
            <person name="Indic B."/>
            <person name="Wong-Bajracharya J."/>
            <person name="Merenyi Z."/>
            <person name="Ke H.-M."/>
            <person name="Monk M."/>
            <person name="Kocsube S."/>
            <person name="Drula E."/>
            <person name="Lipzen A."/>
            <person name="Balint B."/>
            <person name="Henrissat B."/>
            <person name="Andreopoulos B."/>
            <person name="Martin F.M."/>
            <person name="Harder C.B."/>
            <person name="Rigling D."/>
            <person name="Ford K.L."/>
            <person name="Foster G.D."/>
            <person name="Pangilinan J."/>
            <person name="Papanicolaou A."/>
            <person name="Barry K."/>
            <person name="LaButti K."/>
            <person name="Viragh M."/>
            <person name="Koriabine M."/>
            <person name="Yan M."/>
            <person name="Riley R."/>
            <person name="Champramary S."/>
            <person name="Plett K.L."/>
            <person name="Tsai I.J."/>
            <person name="Slot J."/>
            <person name="Sipos G."/>
            <person name="Plett J."/>
            <person name="Nagy L.G."/>
            <person name="Grigoriev I.V."/>
        </authorList>
    </citation>
    <scope>NUCLEOTIDE SEQUENCE</scope>
    <source>
        <strain evidence="5">HWK02</strain>
    </source>
</reference>
<dbReference type="GO" id="GO:0006508">
    <property type="term" value="P:proteolysis"/>
    <property type="evidence" value="ECO:0007669"/>
    <property type="project" value="InterPro"/>
</dbReference>
<evidence type="ECO:0000313" key="6">
    <source>
        <dbReference type="Proteomes" id="UP001175228"/>
    </source>
</evidence>
<keyword evidence="6" id="KW-1185">Reference proteome</keyword>
<evidence type="ECO:0000259" key="4">
    <source>
        <dbReference type="Pfam" id="PF00656"/>
    </source>
</evidence>
<dbReference type="Pfam" id="PF00656">
    <property type="entry name" value="Peptidase_C14"/>
    <property type="match status" value="1"/>
</dbReference>
<dbReference type="InterPro" id="IPR029030">
    <property type="entry name" value="Caspase-like_dom_sf"/>
</dbReference>
<accession>A0AA39UKJ9</accession>
<dbReference type="SUPFAM" id="SSF52129">
    <property type="entry name" value="Caspase-like"/>
    <property type="match status" value="1"/>
</dbReference>
<comment type="caution">
    <text evidence="5">The sequence shown here is derived from an EMBL/GenBank/DDBJ whole genome shotgun (WGS) entry which is preliminary data.</text>
</comment>
<dbReference type="EMBL" id="JAUEPU010000046">
    <property type="protein sequence ID" value="KAK0486719.1"/>
    <property type="molecule type" value="Genomic_DNA"/>
</dbReference>
<dbReference type="GO" id="GO:0005737">
    <property type="term" value="C:cytoplasm"/>
    <property type="evidence" value="ECO:0007669"/>
    <property type="project" value="TreeGrafter"/>
</dbReference>
<dbReference type="AlphaFoldDB" id="A0AA39UKJ9"/>
<sequence>MHTLYHRRKELVHLQVFGHTESESLPSAPKPPPGIDPSRFWAVLIGIDDYPTSPLRGCVSDAKDIAEYLLEDLGMAEDRVQRLLSGDNACIAPTRENIINALLGLSTNPWIQAGDSIVIYFSGHGSTYQCADYLPYNGSYAGVGTIEALCPVDRGGYTSDGDVPDISDREINGILSEISRTKGHHITVILDCCHSSSLTRAPQGERTVRSIRPMSKASSVAVMLQAADNRLRYLPGYQSVLEEDWFPDMESHVILAACKEYEYATEIKGVDGYHGIFTRGLIKALKSVTNDTSYFDLLEALPSTINQTPTINGKHRNANLWYQASVSRDSTSGIR</sequence>
<dbReference type="Proteomes" id="UP001175228">
    <property type="component" value="Unassembled WGS sequence"/>
</dbReference>
<feature type="domain" description="Peptidase C14 caspase" evidence="4">
    <location>
        <begin position="41"/>
        <end position="309"/>
    </location>
</feature>
<keyword evidence="3" id="KW-0788">Thiol protease</keyword>
<evidence type="ECO:0000256" key="2">
    <source>
        <dbReference type="ARBA" id="ARBA00022703"/>
    </source>
</evidence>
<keyword evidence="2" id="KW-0053">Apoptosis</keyword>